<evidence type="ECO:0000313" key="1">
    <source>
        <dbReference type="EMBL" id="SJL06467.1"/>
    </source>
</evidence>
<dbReference type="AlphaFoldDB" id="A0A284RCJ0"/>
<accession>A0A284RCJ0</accession>
<dbReference type="EMBL" id="FUEG01000007">
    <property type="protein sequence ID" value="SJL06467.1"/>
    <property type="molecule type" value="Genomic_DNA"/>
</dbReference>
<organism evidence="1 2">
    <name type="scientific">Armillaria ostoyae</name>
    <name type="common">Armillaria root rot fungus</name>
    <dbReference type="NCBI Taxonomy" id="47428"/>
    <lineage>
        <taxon>Eukaryota</taxon>
        <taxon>Fungi</taxon>
        <taxon>Dikarya</taxon>
        <taxon>Basidiomycota</taxon>
        <taxon>Agaricomycotina</taxon>
        <taxon>Agaricomycetes</taxon>
        <taxon>Agaricomycetidae</taxon>
        <taxon>Agaricales</taxon>
        <taxon>Marasmiineae</taxon>
        <taxon>Physalacriaceae</taxon>
        <taxon>Armillaria</taxon>
    </lineage>
</organism>
<name>A0A284RCJ0_ARMOS</name>
<dbReference type="OrthoDB" id="10445541at2759"/>
<sequence length="111" mass="12392">MHYNQSLDGCTFHSDYFSALPCSQSYRRNLRQDCTITVIDAGLTNIPANDTNSGSRDVSSVFMTQCTHPRPHILAIFSKSFLLPGPYGLARIIKRLHHLRHGSTSIQGQDS</sequence>
<protein>
    <submittedName>
        <fullName evidence="1">Uncharacterized protein</fullName>
    </submittedName>
</protein>
<reference evidence="2" key="1">
    <citation type="journal article" date="2017" name="Nat. Ecol. Evol.">
        <title>Genome expansion and lineage-specific genetic innovations in the forest pathogenic fungi Armillaria.</title>
        <authorList>
            <person name="Sipos G."/>
            <person name="Prasanna A.N."/>
            <person name="Walter M.C."/>
            <person name="O'Connor E."/>
            <person name="Balint B."/>
            <person name="Krizsan K."/>
            <person name="Kiss B."/>
            <person name="Hess J."/>
            <person name="Varga T."/>
            <person name="Slot J."/>
            <person name="Riley R."/>
            <person name="Boka B."/>
            <person name="Rigling D."/>
            <person name="Barry K."/>
            <person name="Lee J."/>
            <person name="Mihaltcheva S."/>
            <person name="LaButti K."/>
            <person name="Lipzen A."/>
            <person name="Waldron R."/>
            <person name="Moloney N.M."/>
            <person name="Sperisen C."/>
            <person name="Kredics L."/>
            <person name="Vagvoelgyi C."/>
            <person name="Patrignani A."/>
            <person name="Fitzpatrick D."/>
            <person name="Nagy I."/>
            <person name="Doyle S."/>
            <person name="Anderson J.B."/>
            <person name="Grigoriev I.V."/>
            <person name="Gueldener U."/>
            <person name="Muensterkoetter M."/>
            <person name="Nagy L.G."/>
        </authorList>
    </citation>
    <scope>NUCLEOTIDE SEQUENCE [LARGE SCALE GENOMIC DNA]</scope>
    <source>
        <strain evidence="2">C18/9</strain>
    </source>
</reference>
<proteinExistence type="predicted"/>
<evidence type="ECO:0000313" key="2">
    <source>
        <dbReference type="Proteomes" id="UP000219338"/>
    </source>
</evidence>
<keyword evidence="2" id="KW-1185">Reference proteome</keyword>
<dbReference type="Proteomes" id="UP000219338">
    <property type="component" value="Unassembled WGS sequence"/>
</dbReference>
<gene>
    <name evidence="1" type="ORF">ARMOST_09804</name>
</gene>